<gene>
    <name evidence="3" type="ORF">niasHT_021451</name>
</gene>
<proteinExistence type="predicted"/>
<keyword evidence="1" id="KW-1133">Transmembrane helix</keyword>
<evidence type="ECO:0000256" key="2">
    <source>
        <dbReference type="SAM" id="SignalP"/>
    </source>
</evidence>
<dbReference type="AlphaFoldDB" id="A0ABD2KJ38"/>
<evidence type="ECO:0000313" key="4">
    <source>
        <dbReference type="Proteomes" id="UP001620626"/>
    </source>
</evidence>
<dbReference type="EMBL" id="JBICBT010000749">
    <property type="protein sequence ID" value="KAL3102784.1"/>
    <property type="molecule type" value="Genomic_DNA"/>
</dbReference>
<sequence length="142" mass="15619">MIALLFLFLIFNPIECRPKGFSKTAKNNPGALRRFGKPVLAHGAPVLSTMALYLGFDALAEFIQKEEPESNSFLYLTGCLALIILLALLKLIISICRSPPCTSAPTGQQHHTTEPPSIELSEIRSTVSELLKRSDPPRRTNS</sequence>
<name>A0ABD2KJ38_9BILA</name>
<protein>
    <submittedName>
        <fullName evidence="3">Uncharacterized protein</fullName>
    </submittedName>
</protein>
<keyword evidence="1" id="KW-0812">Transmembrane</keyword>
<feature type="chain" id="PRO_5044816332" evidence="2">
    <location>
        <begin position="17"/>
        <end position="142"/>
    </location>
</feature>
<keyword evidence="2" id="KW-0732">Signal</keyword>
<feature type="transmembrane region" description="Helical" evidence="1">
    <location>
        <begin position="72"/>
        <end position="93"/>
    </location>
</feature>
<keyword evidence="1" id="KW-0472">Membrane</keyword>
<organism evidence="3 4">
    <name type="scientific">Heterodera trifolii</name>
    <dbReference type="NCBI Taxonomy" id="157864"/>
    <lineage>
        <taxon>Eukaryota</taxon>
        <taxon>Metazoa</taxon>
        <taxon>Ecdysozoa</taxon>
        <taxon>Nematoda</taxon>
        <taxon>Chromadorea</taxon>
        <taxon>Rhabditida</taxon>
        <taxon>Tylenchina</taxon>
        <taxon>Tylenchomorpha</taxon>
        <taxon>Tylenchoidea</taxon>
        <taxon>Heteroderidae</taxon>
        <taxon>Heteroderinae</taxon>
        <taxon>Heterodera</taxon>
    </lineage>
</organism>
<feature type="signal peptide" evidence="2">
    <location>
        <begin position="1"/>
        <end position="16"/>
    </location>
</feature>
<reference evidence="3 4" key="1">
    <citation type="submission" date="2024-10" db="EMBL/GenBank/DDBJ databases">
        <authorList>
            <person name="Kim D."/>
        </authorList>
    </citation>
    <scope>NUCLEOTIDE SEQUENCE [LARGE SCALE GENOMIC DNA]</scope>
    <source>
        <strain evidence="3">BH-2024</strain>
    </source>
</reference>
<keyword evidence="4" id="KW-1185">Reference proteome</keyword>
<dbReference type="Proteomes" id="UP001620626">
    <property type="component" value="Unassembled WGS sequence"/>
</dbReference>
<evidence type="ECO:0000313" key="3">
    <source>
        <dbReference type="EMBL" id="KAL3102784.1"/>
    </source>
</evidence>
<accession>A0ABD2KJ38</accession>
<evidence type="ECO:0000256" key="1">
    <source>
        <dbReference type="SAM" id="Phobius"/>
    </source>
</evidence>
<comment type="caution">
    <text evidence="3">The sequence shown here is derived from an EMBL/GenBank/DDBJ whole genome shotgun (WGS) entry which is preliminary data.</text>
</comment>